<accession>E6Q0X1</accession>
<dbReference type="GO" id="GO:0016829">
    <property type="term" value="F:lyase activity"/>
    <property type="evidence" value="ECO:0007669"/>
    <property type="project" value="UniProtKB-KW"/>
</dbReference>
<dbReference type="Gene3D" id="3.90.1680.10">
    <property type="entry name" value="SOS response associated peptidase-like"/>
    <property type="match status" value="1"/>
</dbReference>
<dbReference type="GO" id="GO:0006508">
    <property type="term" value="P:proteolysis"/>
    <property type="evidence" value="ECO:0007669"/>
    <property type="project" value="UniProtKB-KW"/>
</dbReference>
<evidence type="ECO:0000256" key="2">
    <source>
        <dbReference type="ARBA" id="ARBA00022670"/>
    </source>
</evidence>
<gene>
    <name evidence="8" type="ORF">CARN4_0178</name>
</gene>
<proteinExistence type="inferred from homology"/>
<dbReference type="GO" id="GO:0008233">
    <property type="term" value="F:peptidase activity"/>
    <property type="evidence" value="ECO:0007669"/>
    <property type="project" value="UniProtKB-KW"/>
</dbReference>
<dbReference type="GO" id="GO:0106300">
    <property type="term" value="P:protein-DNA covalent cross-linking repair"/>
    <property type="evidence" value="ECO:0007669"/>
    <property type="project" value="InterPro"/>
</dbReference>
<keyword evidence="4" id="KW-0378">Hydrolase</keyword>
<keyword evidence="2" id="KW-0645">Protease</keyword>
<dbReference type="InterPro" id="IPR003738">
    <property type="entry name" value="SRAP"/>
</dbReference>
<comment type="caution">
    <text evidence="8">The sequence shown here is derived from an EMBL/GenBank/DDBJ whole genome shotgun (WGS) entry which is preliminary data.</text>
</comment>
<evidence type="ECO:0000256" key="1">
    <source>
        <dbReference type="ARBA" id="ARBA00008136"/>
    </source>
</evidence>
<comment type="similarity">
    <text evidence="1">Belongs to the SOS response-associated peptidase family.</text>
</comment>
<dbReference type="AlphaFoldDB" id="E6Q0X1"/>
<sequence length="237" mass="26785">MERTLVCGRFSFFARRTDIAAAFPFVLLAPDFDAIVPPRYNIAPAQRTPIVRSDLHASLATWGLGIPHTFNARAESVAERPLYRRSFVERPALVPANGWFEWEPTPSGKRPFYITADDERPLLFAALWELRDGSPCFSILTRASRFELAPIHHREPVVIEPADALHWLDEHTSPQHRHQLLVPRSDRAPHFYPREVTRSVNDIGNDGADLLASPTSAESVRDLPLFPLSPEPVSARR</sequence>
<organism evidence="8">
    <name type="scientific">mine drainage metagenome</name>
    <dbReference type="NCBI Taxonomy" id="410659"/>
    <lineage>
        <taxon>unclassified sequences</taxon>
        <taxon>metagenomes</taxon>
        <taxon>ecological metagenomes</taxon>
    </lineage>
</organism>
<keyword evidence="6" id="KW-0238">DNA-binding</keyword>
<dbReference type="InterPro" id="IPR036590">
    <property type="entry name" value="SRAP-like"/>
</dbReference>
<evidence type="ECO:0008006" key="9">
    <source>
        <dbReference type="Google" id="ProtNLM"/>
    </source>
</evidence>
<dbReference type="EMBL" id="CABO01000006">
    <property type="protein sequence ID" value="CBI00831.1"/>
    <property type="molecule type" value="Genomic_DNA"/>
</dbReference>
<keyword evidence="3" id="KW-0227">DNA damage</keyword>
<dbReference type="SUPFAM" id="SSF143081">
    <property type="entry name" value="BB1717-like"/>
    <property type="match status" value="1"/>
</dbReference>
<dbReference type="PANTHER" id="PTHR13604:SF0">
    <property type="entry name" value="ABASIC SITE PROCESSING PROTEIN HMCES"/>
    <property type="match status" value="1"/>
</dbReference>
<name>E6Q0X1_9ZZZZ</name>
<evidence type="ECO:0000256" key="6">
    <source>
        <dbReference type="ARBA" id="ARBA00023125"/>
    </source>
</evidence>
<evidence type="ECO:0000256" key="4">
    <source>
        <dbReference type="ARBA" id="ARBA00022801"/>
    </source>
</evidence>
<dbReference type="PANTHER" id="PTHR13604">
    <property type="entry name" value="DC12-RELATED"/>
    <property type="match status" value="1"/>
</dbReference>
<dbReference type="Pfam" id="PF02586">
    <property type="entry name" value="SRAP"/>
    <property type="match status" value="1"/>
</dbReference>
<evidence type="ECO:0000256" key="5">
    <source>
        <dbReference type="ARBA" id="ARBA00023124"/>
    </source>
</evidence>
<protein>
    <recommendedName>
        <fullName evidence="9">Abasic site processing protein</fullName>
    </recommendedName>
</protein>
<evidence type="ECO:0000256" key="7">
    <source>
        <dbReference type="ARBA" id="ARBA00023239"/>
    </source>
</evidence>
<evidence type="ECO:0000313" key="8">
    <source>
        <dbReference type="EMBL" id="CBI00831.1"/>
    </source>
</evidence>
<evidence type="ECO:0000256" key="3">
    <source>
        <dbReference type="ARBA" id="ARBA00022763"/>
    </source>
</evidence>
<keyword evidence="7" id="KW-0456">Lyase</keyword>
<dbReference type="GO" id="GO:0003697">
    <property type="term" value="F:single-stranded DNA binding"/>
    <property type="evidence" value="ECO:0007669"/>
    <property type="project" value="InterPro"/>
</dbReference>
<reference evidence="8" key="1">
    <citation type="submission" date="2009-10" db="EMBL/GenBank/DDBJ databases">
        <title>Diversity of trophic interactions inside an arsenic-rich microbial ecosystem.</title>
        <authorList>
            <person name="Bertin P.N."/>
            <person name="Heinrich-Salmeron A."/>
            <person name="Pelletier E."/>
            <person name="Goulhen-Chollet F."/>
            <person name="Arsene-Ploetze F."/>
            <person name="Gallien S."/>
            <person name="Calteau A."/>
            <person name="Vallenet D."/>
            <person name="Casiot C."/>
            <person name="Chane-Woon-Ming B."/>
            <person name="Giloteaux L."/>
            <person name="Barakat M."/>
            <person name="Bonnefoy V."/>
            <person name="Bruneel O."/>
            <person name="Chandler M."/>
            <person name="Cleiss J."/>
            <person name="Duran R."/>
            <person name="Elbaz-Poulichet F."/>
            <person name="Fonknechten N."/>
            <person name="Lauga B."/>
            <person name="Mornico D."/>
            <person name="Ortet P."/>
            <person name="Schaeffer C."/>
            <person name="Siguier P."/>
            <person name="Alexander Thil Smith A."/>
            <person name="Van Dorsselaer A."/>
            <person name="Weissenbach J."/>
            <person name="Medigue C."/>
            <person name="Le Paslier D."/>
        </authorList>
    </citation>
    <scope>NUCLEOTIDE SEQUENCE</scope>
</reference>
<keyword evidence="5" id="KW-0190">Covalent protein-DNA linkage</keyword>